<dbReference type="Proteomes" id="UP001056201">
    <property type="component" value="Chromosome 1"/>
</dbReference>
<keyword evidence="4" id="KW-1185">Reference proteome</keyword>
<dbReference type="InterPro" id="IPR050261">
    <property type="entry name" value="FrsA_esterase"/>
</dbReference>
<evidence type="ECO:0000256" key="1">
    <source>
        <dbReference type="ARBA" id="ARBA00022801"/>
    </source>
</evidence>
<dbReference type="PANTHER" id="PTHR22946">
    <property type="entry name" value="DIENELACTONE HYDROLASE DOMAIN-CONTAINING PROTEIN-RELATED"/>
    <property type="match status" value="1"/>
</dbReference>
<organism evidence="3 4">
    <name type="scientific">Aquincola tertiaricarbonis</name>
    <dbReference type="NCBI Taxonomy" id="391953"/>
    <lineage>
        <taxon>Bacteria</taxon>
        <taxon>Pseudomonadati</taxon>
        <taxon>Pseudomonadota</taxon>
        <taxon>Betaproteobacteria</taxon>
        <taxon>Burkholderiales</taxon>
        <taxon>Sphaerotilaceae</taxon>
        <taxon>Aquincola</taxon>
    </lineage>
</organism>
<dbReference type="InterPro" id="IPR029058">
    <property type="entry name" value="AB_hydrolase_fold"/>
</dbReference>
<sequence>MFDLSDGQVGRFEYESMTPPSRHLYARHLSSGTTSVSIPAELLMPPGVSSEVRVPAVVLSHGSGGVEPPLRQVWVKVLNAAGYAVLIPDSYAPRGVVETNSNQDLVPYPAHVADAMNALRVLIRHPRIDPARIFHIGFSRGGSAAFDTAWPTWSDPVNTDTVKFAGHVVFYPGNCNIRYRTDDRETSTAPMLVLLADRDLEEAQDVAVCRRWYDELIAKGNTIRYKEFKGARHGFDTDNFVYCVNPRTTSSRNCDIEVFMTLQPGSGLGRDAFDFKARRPLTTGPAFADAARACIAIVPGSRGGGDARAIQAQAVRDTLEFLEQIR</sequence>
<protein>
    <submittedName>
        <fullName evidence="3">Dienelactone hydrolase family protein</fullName>
    </submittedName>
</protein>
<evidence type="ECO:0000313" key="3">
    <source>
        <dbReference type="EMBL" id="URI06795.1"/>
    </source>
</evidence>
<evidence type="ECO:0000313" key="4">
    <source>
        <dbReference type="Proteomes" id="UP001056201"/>
    </source>
</evidence>
<dbReference type="PANTHER" id="PTHR22946:SF9">
    <property type="entry name" value="POLYKETIDE TRANSFERASE AF380"/>
    <property type="match status" value="1"/>
</dbReference>
<gene>
    <name evidence="3" type="ORF">MW290_12920</name>
</gene>
<dbReference type="Gene3D" id="3.40.50.1820">
    <property type="entry name" value="alpha/beta hydrolase"/>
    <property type="match status" value="1"/>
</dbReference>
<keyword evidence="1 3" id="KW-0378">Hydrolase</keyword>
<reference evidence="3" key="1">
    <citation type="submission" date="2022-05" db="EMBL/GenBank/DDBJ databases">
        <title>An RpoN-dependent PEP-CTERM gene is involved in floc formation of an Aquincola tertiaricarbonis strain.</title>
        <authorList>
            <person name="Qiu D."/>
            <person name="Xia M."/>
        </authorList>
    </citation>
    <scope>NUCLEOTIDE SEQUENCE</scope>
    <source>
        <strain evidence="3">RN12</strain>
    </source>
</reference>
<dbReference type="SUPFAM" id="SSF53474">
    <property type="entry name" value="alpha/beta-Hydrolases"/>
    <property type="match status" value="1"/>
</dbReference>
<proteinExistence type="predicted"/>
<name>A0ABY4S3J9_AQUTE</name>
<dbReference type="RefSeq" id="WP_250195058.1">
    <property type="nucleotide sequence ID" value="NZ_CP097635.1"/>
</dbReference>
<dbReference type="Pfam" id="PF01738">
    <property type="entry name" value="DLH"/>
    <property type="match status" value="1"/>
</dbReference>
<evidence type="ECO:0000259" key="2">
    <source>
        <dbReference type="Pfam" id="PF01738"/>
    </source>
</evidence>
<accession>A0ABY4S3J9</accession>
<feature type="domain" description="Dienelactone hydrolase" evidence="2">
    <location>
        <begin position="50"/>
        <end position="238"/>
    </location>
</feature>
<dbReference type="InterPro" id="IPR002925">
    <property type="entry name" value="Dienelactn_hydro"/>
</dbReference>
<dbReference type="GO" id="GO:0016787">
    <property type="term" value="F:hydrolase activity"/>
    <property type="evidence" value="ECO:0007669"/>
    <property type="project" value="UniProtKB-KW"/>
</dbReference>
<dbReference type="EMBL" id="CP097635">
    <property type="protein sequence ID" value="URI06795.1"/>
    <property type="molecule type" value="Genomic_DNA"/>
</dbReference>